<dbReference type="SUPFAM" id="SSF51445">
    <property type="entry name" value="(Trans)glycosidases"/>
    <property type="match status" value="1"/>
</dbReference>
<feature type="domain" description="Glycoside-hydrolase family GH114 TIM-barrel" evidence="5">
    <location>
        <begin position="76"/>
        <end position="322"/>
    </location>
</feature>
<organism evidence="6 7">
    <name type="scientific">Curvularia clavata</name>
    <dbReference type="NCBI Taxonomy" id="95742"/>
    <lineage>
        <taxon>Eukaryota</taxon>
        <taxon>Fungi</taxon>
        <taxon>Dikarya</taxon>
        <taxon>Ascomycota</taxon>
        <taxon>Pezizomycotina</taxon>
        <taxon>Dothideomycetes</taxon>
        <taxon>Pleosporomycetidae</taxon>
        <taxon>Pleosporales</taxon>
        <taxon>Pleosporineae</taxon>
        <taxon>Pleosporaceae</taxon>
        <taxon>Curvularia</taxon>
    </lineage>
</organism>
<evidence type="ECO:0000256" key="3">
    <source>
        <dbReference type="SAM" id="MobiDB-lite"/>
    </source>
</evidence>
<dbReference type="PANTHER" id="PTHR35273">
    <property type="entry name" value="ALPHA-1,4 POLYGALACTOSAMINIDASE, PUTATIVE (AFU_ORTHOLOGUE AFUA_3G07890)-RELATED"/>
    <property type="match status" value="1"/>
</dbReference>
<dbReference type="EMBL" id="CP089277">
    <property type="protein sequence ID" value="USP79054.1"/>
    <property type="molecule type" value="Genomic_DNA"/>
</dbReference>
<dbReference type="GO" id="GO:0004557">
    <property type="term" value="F:alpha-galactosidase activity"/>
    <property type="evidence" value="ECO:0007669"/>
    <property type="project" value="UniProtKB-EC"/>
</dbReference>
<dbReference type="InterPro" id="IPR017853">
    <property type="entry name" value="GH"/>
</dbReference>
<dbReference type="Pfam" id="PF03537">
    <property type="entry name" value="Glyco_hydro_114"/>
    <property type="match status" value="1"/>
</dbReference>
<keyword evidence="4" id="KW-0812">Transmembrane</keyword>
<evidence type="ECO:0000256" key="1">
    <source>
        <dbReference type="ARBA" id="ARBA00001255"/>
    </source>
</evidence>
<keyword evidence="4" id="KW-1133">Transmembrane helix</keyword>
<evidence type="ECO:0000256" key="2">
    <source>
        <dbReference type="ARBA" id="ARBA00012755"/>
    </source>
</evidence>
<dbReference type="Proteomes" id="UP001056012">
    <property type="component" value="Chromosome 4"/>
</dbReference>
<feature type="transmembrane region" description="Helical" evidence="4">
    <location>
        <begin position="16"/>
        <end position="41"/>
    </location>
</feature>
<keyword evidence="6" id="KW-0378">Hydrolase</keyword>
<keyword evidence="4" id="KW-0472">Membrane</keyword>
<dbReference type="VEuPathDB" id="FungiDB:yc1106_06328"/>
<dbReference type="AlphaFoldDB" id="A0A9Q8ZCR2"/>
<protein>
    <recommendedName>
        <fullName evidence="2">alpha-galactosidase</fullName>
        <ecNumber evidence="2">3.2.1.22</ecNumber>
    </recommendedName>
</protein>
<dbReference type="Gene3D" id="3.20.20.70">
    <property type="entry name" value="Aldolase class I"/>
    <property type="match status" value="1"/>
</dbReference>
<comment type="catalytic activity">
    <reaction evidence="1">
        <text>Hydrolysis of terminal, non-reducing alpha-D-galactose residues in alpha-D-galactosides, including galactose oligosaccharides, galactomannans and galactolipids.</text>
        <dbReference type="EC" id="3.2.1.22"/>
    </reaction>
</comment>
<sequence length="347" mass="37456">MDTKPTLRSQSRRRKLLCIVLPIVVVCILAIALGVGLGIGLGGSGGDDNDNDNNNTPSPLPNPNNTLPWVPAVSSTWQIILSHPPDLTASSSLTPNVSIYDIDLFDTPQSTIDELHARGIKVICYFSAGSYENWRSDAKDFKDTDLGKPLDGWPGEKWIDLNSENVRSIMKKRVQLASDKKCDAVDPDNVDAYILTLCLKQNDNGLNLKSQDSISYMQFLSNITAPLNLALGLKNAGDIISAVLPIVHFSVNEQCVQYGECSTFAPFIQAGKPVFHIEYPSGAGAEQGLKENVLGDYCSKSGKGAGSESFSTVLKKMELDGWVEYCDGSVNVTNINESLGGHDDGSS</sequence>
<keyword evidence="7" id="KW-1185">Reference proteome</keyword>
<feature type="region of interest" description="Disordered" evidence="3">
    <location>
        <begin position="48"/>
        <end position="67"/>
    </location>
</feature>
<dbReference type="InterPro" id="IPR013785">
    <property type="entry name" value="Aldolase_TIM"/>
</dbReference>
<feature type="compositionally biased region" description="Low complexity" evidence="3">
    <location>
        <begin position="52"/>
        <end position="67"/>
    </location>
</feature>
<dbReference type="EC" id="3.2.1.22" evidence="2"/>
<reference evidence="6" key="1">
    <citation type="submission" date="2021-12" db="EMBL/GenBank/DDBJ databases">
        <title>Curvularia clavata genome.</title>
        <authorList>
            <person name="Cao Y."/>
        </authorList>
    </citation>
    <scope>NUCLEOTIDE SEQUENCE</scope>
    <source>
        <strain evidence="6">Yc1106</strain>
    </source>
</reference>
<evidence type="ECO:0000313" key="7">
    <source>
        <dbReference type="Proteomes" id="UP001056012"/>
    </source>
</evidence>
<evidence type="ECO:0000256" key="4">
    <source>
        <dbReference type="SAM" id="Phobius"/>
    </source>
</evidence>
<proteinExistence type="predicted"/>
<dbReference type="InterPro" id="IPR004352">
    <property type="entry name" value="GH114_TIM-barrel"/>
</dbReference>
<dbReference type="OrthoDB" id="2108802at2759"/>
<evidence type="ECO:0000313" key="6">
    <source>
        <dbReference type="EMBL" id="USP79054.1"/>
    </source>
</evidence>
<gene>
    <name evidence="6" type="ORF">yc1106_06328</name>
</gene>
<evidence type="ECO:0000259" key="5">
    <source>
        <dbReference type="Pfam" id="PF03537"/>
    </source>
</evidence>
<name>A0A9Q8ZCR2_CURCL</name>
<dbReference type="PANTHER" id="PTHR35273:SF2">
    <property type="entry name" value="ALPHA-GALACTOSIDASE"/>
    <property type="match status" value="1"/>
</dbReference>
<accession>A0A9Q8ZCR2</accession>